<gene>
    <name evidence="3" type="primary">LOC106013439</name>
</gene>
<name>A0ABM1ABR2_APLCA</name>
<accession>A0ABM1ABR2</accession>
<protein>
    <submittedName>
        <fullName evidence="3">Uncharacterized protein LOC106013439</fullName>
    </submittedName>
</protein>
<dbReference type="Proteomes" id="UP000694888">
    <property type="component" value="Unplaced"/>
</dbReference>
<feature type="region of interest" description="Disordered" evidence="1">
    <location>
        <begin position="145"/>
        <end position="186"/>
    </location>
</feature>
<reference evidence="3" key="1">
    <citation type="submission" date="2025-08" db="UniProtKB">
        <authorList>
            <consortium name="RefSeq"/>
        </authorList>
    </citation>
    <scope>IDENTIFICATION</scope>
</reference>
<feature type="compositionally biased region" description="Gly residues" evidence="1">
    <location>
        <begin position="402"/>
        <end position="411"/>
    </location>
</feature>
<evidence type="ECO:0000256" key="1">
    <source>
        <dbReference type="SAM" id="MobiDB-lite"/>
    </source>
</evidence>
<dbReference type="RefSeq" id="XP_012944669.1">
    <property type="nucleotide sequence ID" value="XM_013089215.1"/>
</dbReference>
<keyword evidence="2" id="KW-1185">Reference proteome</keyword>
<feature type="region of interest" description="Disordered" evidence="1">
    <location>
        <begin position="396"/>
        <end position="416"/>
    </location>
</feature>
<evidence type="ECO:0000313" key="3">
    <source>
        <dbReference type="RefSeq" id="XP_012944669.1"/>
    </source>
</evidence>
<dbReference type="GeneID" id="106013439"/>
<feature type="non-terminal residue" evidence="3">
    <location>
        <position position="541"/>
    </location>
</feature>
<evidence type="ECO:0000313" key="2">
    <source>
        <dbReference type="Proteomes" id="UP000694888"/>
    </source>
</evidence>
<proteinExistence type="predicted"/>
<sequence>MGSLPMVVLDQSQMLLSSVMMAAVTLSLVPATTGQRQWSSRSSRLSSYLSNFNSDLSSLGASSSRSRLQKLLLADLALSEPTPGPRGRGLRGSGNLLSELLGGSGSYNGNQGGSSYRRGLDNLSGRRSQLSDVILDVLRSRDRFPGRQMSQRSGGLQLGPNYDVYPSRNQNVGRQGLRDYGGLNEPGLSSRLNNGYINQQGPSTYLSGSGQSNNLIGLANSIPGSQLGYNSQLQIQQQQQVQQQQQPQPIQNSIITYTQTQPQQPQPQQMQQATRTIIQQPQTVTSNAITSTGVATGQSNLVPLVTSAGPRLVLQGVSMVQPTQVLLQQTPQVVPVISVAAPPVVQQPPQNQVGYSGVGGMGSGLRSGNMPARGRGMFPGIGPVIVKIEDLFPSFQNHKNSEGGGSGGRGGLANMETPHPTDPNLSVVKLDEGLTVVLNHSNPYKKIVNLPTPTNEEEAKALKNILEKMEAPEYLRDMIRFEPRLPPSGFPGAGIPNMGMAGTGMMGGAMVPNPVMLPQTPQAAPNMAAAAAVAAAAAATV</sequence>
<organism evidence="2 3">
    <name type="scientific">Aplysia californica</name>
    <name type="common">California sea hare</name>
    <dbReference type="NCBI Taxonomy" id="6500"/>
    <lineage>
        <taxon>Eukaryota</taxon>
        <taxon>Metazoa</taxon>
        <taxon>Spiralia</taxon>
        <taxon>Lophotrochozoa</taxon>
        <taxon>Mollusca</taxon>
        <taxon>Gastropoda</taxon>
        <taxon>Heterobranchia</taxon>
        <taxon>Euthyneura</taxon>
        <taxon>Tectipleura</taxon>
        <taxon>Aplysiida</taxon>
        <taxon>Aplysioidea</taxon>
        <taxon>Aplysiidae</taxon>
        <taxon>Aplysia</taxon>
    </lineage>
</organism>